<dbReference type="OrthoDB" id="9909311at2759"/>
<dbReference type="EMBL" id="BGPR01000531">
    <property type="protein sequence ID" value="GBM25053.1"/>
    <property type="molecule type" value="Genomic_DNA"/>
</dbReference>
<accession>A0A4Y2E7C9</accession>
<reference evidence="1 2" key="1">
    <citation type="journal article" date="2019" name="Sci. Rep.">
        <title>Orb-weaving spider Araneus ventricosus genome elucidates the spidroin gene catalogue.</title>
        <authorList>
            <person name="Kono N."/>
            <person name="Nakamura H."/>
            <person name="Ohtoshi R."/>
            <person name="Moran D.A.P."/>
            <person name="Shinohara A."/>
            <person name="Yoshida Y."/>
            <person name="Fujiwara M."/>
            <person name="Mori M."/>
            <person name="Tomita M."/>
            <person name="Arakawa K."/>
        </authorList>
    </citation>
    <scope>NUCLEOTIDE SEQUENCE [LARGE SCALE GENOMIC DNA]</scope>
</reference>
<dbReference type="Proteomes" id="UP000499080">
    <property type="component" value="Unassembled WGS sequence"/>
</dbReference>
<evidence type="ECO:0000313" key="2">
    <source>
        <dbReference type="Proteomes" id="UP000499080"/>
    </source>
</evidence>
<dbReference type="AlphaFoldDB" id="A0A4Y2E7C9"/>
<comment type="caution">
    <text evidence="1">The sequence shown here is derived from an EMBL/GenBank/DDBJ whole genome shotgun (WGS) entry which is preliminary data.</text>
</comment>
<evidence type="ECO:0000313" key="1">
    <source>
        <dbReference type="EMBL" id="GBM25053.1"/>
    </source>
</evidence>
<proteinExistence type="predicted"/>
<name>A0A4Y2E7C9_ARAVE</name>
<keyword evidence="2" id="KW-1185">Reference proteome</keyword>
<organism evidence="1 2">
    <name type="scientific">Araneus ventricosus</name>
    <name type="common">Orbweaver spider</name>
    <name type="synonym">Epeira ventricosa</name>
    <dbReference type="NCBI Taxonomy" id="182803"/>
    <lineage>
        <taxon>Eukaryota</taxon>
        <taxon>Metazoa</taxon>
        <taxon>Ecdysozoa</taxon>
        <taxon>Arthropoda</taxon>
        <taxon>Chelicerata</taxon>
        <taxon>Arachnida</taxon>
        <taxon>Araneae</taxon>
        <taxon>Araneomorphae</taxon>
        <taxon>Entelegynae</taxon>
        <taxon>Araneoidea</taxon>
        <taxon>Araneidae</taxon>
        <taxon>Araneus</taxon>
    </lineage>
</organism>
<sequence>MGDQLAELSKLAGIEYDPESFQHEAAVECFDDYSADLEERLLVNESAEGSNSVSDEEFSDAVCNRQQAKISTHATLGKIEELIGNSDAVTNESVRNLLLKLKNELERKVVFEKVVGNDCAGIKVQMHLLSTSLNRKKVRIIRSRARNISKGFANSICNVKR</sequence>
<gene>
    <name evidence="1" type="ORF">AVEN_96642_1</name>
</gene>
<protein>
    <submittedName>
        <fullName evidence="1">Uncharacterized protein</fullName>
    </submittedName>
</protein>